<keyword evidence="2" id="KW-1185">Reference proteome</keyword>
<dbReference type="EMBL" id="CAJVQB010133986">
    <property type="protein sequence ID" value="CAG8854147.1"/>
    <property type="molecule type" value="Genomic_DNA"/>
</dbReference>
<feature type="non-terminal residue" evidence="1">
    <location>
        <position position="1"/>
    </location>
</feature>
<dbReference type="SUPFAM" id="SSF52467">
    <property type="entry name" value="DHS-like NAD/FAD-binding domain"/>
    <property type="match status" value="1"/>
</dbReference>
<feature type="non-terminal residue" evidence="1">
    <location>
        <position position="110"/>
    </location>
</feature>
<sequence length="110" mass="12205">KLTVILYGDSHPKGLEIGQIAMYDQNKADCLIIMGTSLRIPGVKALIKDFARSFHSRKGCVILVNATDVVTKGWNGIIDYQIKGTCDEWVKLVDIELSNIKKITATRLSQ</sequence>
<evidence type="ECO:0000313" key="2">
    <source>
        <dbReference type="Proteomes" id="UP000789901"/>
    </source>
</evidence>
<dbReference type="Gene3D" id="3.40.50.1220">
    <property type="entry name" value="TPP-binding domain"/>
    <property type="match status" value="1"/>
</dbReference>
<gene>
    <name evidence="1" type="ORF">GMARGA_LOCUS42968</name>
</gene>
<dbReference type="InterPro" id="IPR050134">
    <property type="entry name" value="NAD-dep_sirtuin_deacylases"/>
</dbReference>
<comment type="caution">
    <text evidence="1">The sequence shown here is derived from an EMBL/GenBank/DDBJ whole genome shotgun (WGS) entry which is preliminary data.</text>
</comment>
<dbReference type="PANTHER" id="PTHR11085">
    <property type="entry name" value="NAD-DEPENDENT PROTEIN DEACYLASE SIRTUIN-5, MITOCHONDRIAL-RELATED"/>
    <property type="match status" value="1"/>
</dbReference>
<name>A0ABN7XFW7_GIGMA</name>
<reference evidence="1 2" key="1">
    <citation type="submission" date="2021-06" db="EMBL/GenBank/DDBJ databases">
        <authorList>
            <person name="Kallberg Y."/>
            <person name="Tangrot J."/>
            <person name="Rosling A."/>
        </authorList>
    </citation>
    <scope>NUCLEOTIDE SEQUENCE [LARGE SCALE GENOMIC DNA]</scope>
    <source>
        <strain evidence="1 2">120-4 pot B 10/14</strain>
    </source>
</reference>
<dbReference type="PANTHER" id="PTHR11085:SF8">
    <property type="entry name" value="NAD-DEPENDENT HISTONE DEACETYLASE HST3"/>
    <property type="match status" value="1"/>
</dbReference>
<dbReference type="InterPro" id="IPR029035">
    <property type="entry name" value="DHS-like_NAD/FAD-binding_dom"/>
</dbReference>
<evidence type="ECO:0000313" key="1">
    <source>
        <dbReference type="EMBL" id="CAG8854147.1"/>
    </source>
</evidence>
<accession>A0ABN7XFW7</accession>
<proteinExistence type="predicted"/>
<organism evidence="1 2">
    <name type="scientific">Gigaspora margarita</name>
    <dbReference type="NCBI Taxonomy" id="4874"/>
    <lineage>
        <taxon>Eukaryota</taxon>
        <taxon>Fungi</taxon>
        <taxon>Fungi incertae sedis</taxon>
        <taxon>Mucoromycota</taxon>
        <taxon>Glomeromycotina</taxon>
        <taxon>Glomeromycetes</taxon>
        <taxon>Diversisporales</taxon>
        <taxon>Gigasporaceae</taxon>
        <taxon>Gigaspora</taxon>
    </lineage>
</organism>
<protein>
    <submittedName>
        <fullName evidence="1">45291_t:CDS:1</fullName>
    </submittedName>
</protein>
<dbReference type="Proteomes" id="UP000789901">
    <property type="component" value="Unassembled WGS sequence"/>
</dbReference>